<gene>
    <name evidence="1" type="ORF">SAMN04488050_102145</name>
</gene>
<evidence type="ECO:0000313" key="2">
    <source>
        <dbReference type="Proteomes" id="UP000199392"/>
    </source>
</evidence>
<sequence>MAQRETVTITKKDGEYQAKLHGFPMWFTGPTYEAALTRAGQFLDESAARSAEIMDRLEKKWAADAGTPGDQSN</sequence>
<organism evidence="1 2">
    <name type="scientific">Alloyangia pacifica</name>
    <dbReference type="NCBI Taxonomy" id="311180"/>
    <lineage>
        <taxon>Bacteria</taxon>
        <taxon>Pseudomonadati</taxon>
        <taxon>Pseudomonadota</taxon>
        <taxon>Alphaproteobacteria</taxon>
        <taxon>Rhodobacterales</taxon>
        <taxon>Roseobacteraceae</taxon>
        <taxon>Alloyangia</taxon>
    </lineage>
</organism>
<evidence type="ECO:0000313" key="1">
    <source>
        <dbReference type="EMBL" id="SFS53168.1"/>
    </source>
</evidence>
<dbReference type="EMBL" id="FOZW01000002">
    <property type="protein sequence ID" value="SFS53168.1"/>
    <property type="molecule type" value="Genomic_DNA"/>
</dbReference>
<reference evidence="2" key="1">
    <citation type="submission" date="2016-10" db="EMBL/GenBank/DDBJ databases">
        <authorList>
            <person name="Varghese N."/>
            <person name="Submissions S."/>
        </authorList>
    </citation>
    <scope>NUCLEOTIDE SEQUENCE [LARGE SCALE GENOMIC DNA]</scope>
    <source>
        <strain evidence="2">DSM 26894</strain>
    </source>
</reference>
<dbReference type="Proteomes" id="UP000199392">
    <property type="component" value="Unassembled WGS sequence"/>
</dbReference>
<dbReference type="RefSeq" id="WP_092419250.1">
    <property type="nucleotide sequence ID" value="NZ_FNCL01000001.1"/>
</dbReference>
<dbReference type="AlphaFoldDB" id="A0A1I6QLN6"/>
<protein>
    <recommendedName>
        <fullName evidence="3">Type II toxin-antitoxin system HicB family antitoxin</fullName>
    </recommendedName>
</protein>
<keyword evidence="2" id="KW-1185">Reference proteome</keyword>
<accession>A0A1I6QLN6</accession>
<evidence type="ECO:0008006" key="3">
    <source>
        <dbReference type="Google" id="ProtNLM"/>
    </source>
</evidence>
<proteinExistence type="predicted"/>
<name>A0A1I6QLN6_9RHOB</name>
<dbReference type="STRING" id="311180.SAMN04488050_102145"/>